<feature type="binding site" evidence="7 8">
    <location>
        <position position="30"/>
    </location>
    <ligand>
        <name>S-adenosyl-L-methionine</name>
        <dbReference type="ChEBI" id="CHEBI:59789"/>
    </ligand>
</feature>
<keyword evidence="2 7" id="KW-0698">rRNA processing</keyword>
<feature type="domain" description="Ribosomal RNA adenine methylase transferase N-terminal" evidence="9">
    <location>
        <begin position="37"/>
        <end position="211"/>
    </location>
</feature>
<dbReference type="NCBIfam" id="TIGR00755">
    <property type="entry name" value="ksgA"/>
    <property type="match status" value="1"/>
</dbReference>
<keyword evidence="6 7" id="KW-0694">RNA-binding</keyword>
<evidence type="ECO:0000313" key="11">
    <source>
        <dbReference type="Proteomes" id="UP001519342"/>
    </source>
</evidence>
<comment type="catalytic activity">
    <reaction evidence="7">
        <text>adenosine(1518)/adenosine(1519) in 16S rRNA + 4 S-adenosyl-L-methionine = N(6)-dimethyladenosine(1518)/N(6)-dimethyladenosine(1519) in 16S rRNA + 4 S-adenosyl-L-homocysteine + 4 H(+)</text>
        <dbReference type="Rhea" id="RHEA:19609"/>
        <dbReference type="Rhea" id="RHEA-COMP:10232"/>
        <dbReference type="Rhea" id="RHEA-COMP:10233"/>
        <dbReference type="ChEBI" id="CHEBI:15378"/>
        <dbReference type="ChEBI" id="CHEBI:57856"/>
        <dbReference type="ChEBI" id="CHEBI:59789"/>
        <dbReference type="ChEBI" id="CHEBI:74411"/>
        <dbReference type="ChEBI" id="CHEBI:74493"/>
        <dbReference type="EC" id="2.1.1.182"/>
    </reaction>
</comment>
<keyword evidence="3 7" id="KW-0489">Methyltransferase</keyword>
<dbReference type="PANTHER" id="PTHR11727:SF7">
    <property type="entry name" value="DIMETHYLADENOSINE TRANSFERASE-RELATED"/>
    <property type="match status" value="1"/>
</dbReference>
<reference evidence="10 11" key="1">
    <citation type="submission" date="2021-03" db="EMBL/GenBank/DDBJ databases">
        <title>Genomic Encyclopedia of Type Strains, Phase IV (KMG-IV): sequencing the most valuable type-strain genomes for metagenomic binning, comparative biology and taxonomic classification.</title>
        <authorList>
            <person name="Goeker M."/>
        </authorList>
    </citation>
    <scope>NUCLEOTIDE SEQUENCE [LARGE SCALE GENOMIC DNA]</scope>
    <source>
        <strain evidence="10 11">DSM 24004</strain>
    </source>
</reference>
<feature type="binding site" evidence="7 8">
    <location>
        <position position="102"/>
    </location>
    <ligand>
        <name>S-adenosyl-L-methionine</name>
        <dbReference type="ChEBI" id="CHEBI:59789"/>
    </ligand>
</feature>
<evidence type="ECO:0000313" key="10">
    <source>
        <dbReference type="EMBL" id="MBP1926154.1"/>
    </source>
</evidence>
<dbReference type="RefSeq" id="WP_280922387.1">
    <property type="nucleotide sequence ID" value="NZ_JAGGKS010000005.1"/>
</dbReference>
<dbReference type="EC" id="2.1.1.182" evidence="7"/>
<proteinExistence type="inferred from homology"/>
<evidence type="ECO:0000256" key="5">
    <source>
        <dbReference type="ARBA" id="ARBA00022691"/>
    </source>
</evidence>
<gene>
    <name evidence="7" type="primary">rsmA</name>
    <name evidence="7" type="synonym">ksgA</name>
    <name evidence="10" type="ORF">J2Z76_002018</name>
</gene>
<dbReference type="InterPro" id="IPR029063">
    <property type="entry name" value="SAM-dependent_MTases_sf"/>
</dbReference>
<feature type="binding site" evidence="7 8">
    <location>
        <position position="78"/>
    </location>
    <ligand>
        <name>S-adenosyl-L-methionine</name>
        <dbReference type="ChEBI" id="CHEBI:59789"/>
    </ligand>
</feature>
<comment type="similarity">
    <text evidence="7">Belongs to the class I-like SAM-binding methyltransferase superfamily. rRNA adenine N(6)-methyltransferase family. RsmA subfamily.</text>
</comment>
<dbReference type="GO" id="GO:0052908">
    <property type="term" value="F:16S rRNA (adenine(1518)-N(6)/adenine(1519)-N(6))-dimethyltransferase activity"/>
    <property type="evidence" value="ECO:0007669"/>
    <property type="project" value="UniProtKB-EC"/>
</dbReference>
<comment type="function">
    <text evidence="7">Specifically dimethylates two adjacent adenosines (A1518 and A1519) in the loop of a conserved hairpin near the 3'-end of 16S rRNA in the 30S particle. May play a critical role in biogenesis of 30S subunits.</text>
</comment>
<name>A0ABS4GES9_9FIRM</name>
<evidence type="ECO:0000256" key="4">
    <source>
        <dbReference type="ARBA" id="ARBA00022679"/>
    </source>
</evidence>
<dbReference type="InterPro" id="IPR001737">
    <property type="entry name" value="KsgA/Erm"/>
</dbReference>
<dbReference type="InterPro" id="IPR011530">
    <property type="entry name" value="rRNA_adenine_dimethylase"/>
</dbReference>
<organism evidence="10 11">
    <name type="scientific">Sedimentibacter acidaminivorans</name>
    <dbReference type="NCBI Taxonomy" id="913099"/>
    <lineage>
        <taxon>Bacteria</taxon>
        <taxon>Bacillati</taxon>
        <taxon>Bacillota</taxon>
        <taxon>Tissierellia</taxon>
        <taxon>Sedimentibacter</taxon>
    </lineage>
</organism>
<dbReference type="HAMAP" id="MF_00607">
    <property type="entry name" value="16SrRNA_methyltr_A"/>
    <property type="match status" value="1"/>
</dbReference>
<feature type="binding site" evidence="7 8">
    <location>
        <position position="32"/>
    </location>
    <ligand>
        <name>S-adenosyl-L-methionine</name>
        <dbReference type="ChEBI" id="CHEBI:59789"/>
    </ligand>
</feature>
<evidence type="ECO:0000256" key="7">
    <source>
        <dbReference type="HAMAP-Rule" id="MF_00607"/>
    </source>
</evidence>
<evidence type="ECO:0000256" key="1">
    <source>
        <dbReference type="ARBA" id="ARBA00022490"/>
    </source>
</evidence>
<dbReference type="InterPro" id="IPR020596">
    <property type="entry name" value="rRNA_Ade_Mease_Trfase_CS"/>
</dbReference>
<dbReference type="InterPro" id="IPR020598">
    <property type="entry name" value="rRNA_Ade_methylase_Trfase_N"/>
</dbReference>
<dbReference type="Proteomes" id="UP001519342">
    <property type="component" value="Unassembled WGS sequence"/>
</dbReference>
<dbReference type="PROSITE" id="PS01131">
    <property type="entry name" value="RRNA_A_DIMETH"/>
    <property type="match status" value="1"/>
</dbReference>
<feature type="binding site" evidence="7 8">
    <location>
        <position position="57"/>
    </location>
    <ligand>
        <name>S-adenosyl-L-methionine</name>
        <dbReference type="ChEBI" id="CHEBI:59789"/>
    </ligand>
</feature>
<dbReference type="SUPFAM" id="SSF53335">
    <property type="entry name" value="S-adenosyl-L-methionine-dependent methyltransferases"/>
    <property type="match status" value="1"/>
</dbReference>
<dbReference type="CDD" id="cd02440">
    <property type="entry name" value="AdoMet_MTases"/>
    <property type="match status" value="1"/>
</dbReference>
<comment type="caution">
    <text evidence="10">The sequence shown here is derived from an EMBL/GenBank/DDBJ whole genome shotgun (WGS) entry which is preliminary data.</text>
</comment>
<comment type="subcellular location">
    <subcellularLocation>
        <location evidence="7">Cytoplasm</location>
    </subcellularLocation>
</comment>
<dbReference type="PROSITE" id="PS51689">
    <property type="entry name" value="SAM_RNA_A_N6_MT"/>
    <property type="match status" value="1"/>
</dbReference>
<evidence type="ECO:0000256" key="2">
    <source>
        <dbReference type="ARBA" id="ARBA00022552"/>
    </source>
</evidence>
<feature type="binding site" evidence="7 8">
    <location>
        <position position="126"/>
    </location>
    <ligand>
        <name>S-adenosyl-L-methionine</name>
        <dbReference type="ChEBI" id="CHEBI:59789"/>
    </ligand>
</feature>
<dbReference type="InterPro" id="IPR023165">
    <property type="entry name" value="rRNA_Ade_diMease-like_C"/>
</dbReference>
<sequence>MDEMKLYSPRVMKEILEKYGFKFSKGLGQNFLIDGNIINKIVEAADIDENSGVIEIGPGFGTLTQGLCKKAKKVVAIEIDKSLKGVHKETLKYDNIKIVYEDFMKIDVDKLIEEEFAGMDVKLVANLPYYITTPIIMKILEDKYKISRIVVMVQKEVANRLNAKPGTKEYSAISLAVQYRANTNVTMIVPSSVFMPRPKVDSAVIALDILKEPRINIIDEKMLFEVIRGSFNQRRKTILNGLSNKFDCSKETIKEVLQNVNIDPGIRGENLTIEEFGKISDEMSRFFEASSKNIINEM</sequence>
<dbReference type="SMART" id="SM00650">
    <property type="entry name" value="rADc"/>
    <property type="match status" value="1"/>
</dbReference>
<dbReference type="EMBL" id="JAGGKS010000005">
    <property type="protein sequence ID" value="MBP1926154.1"/>
    <property type="molecule type" value="Genomic_DNA"/>
</dbReference>
<dbReference type="Gene3D" id="1.10.8.100">
    <property type="entry name" value="Ribosomal RNA adenine dimethylase-like, domain 2"/>
    <property type="match status" value="1"/>
</dbReference>
<dbReference type="Pfam" id="PF00398">
    <property type="entry name" value="RrnaAD"/>
    <property type="match status" value="1"/>
</dbReference>
<keyword evidence="4 7" id="KW-0808">Transferase</keyword>
<evidence type="ECO:0000256" key="6">
    <source>
        <dbReference type="ARBA" id="ARBA00022884"/>
    </source>
</evidence>
<keyword evidence="1 7" id="KW-0963">Cytoplasm</keyword>
<dbReference type="PANTHER" id="PTHR11727">
    <property type="entry name" value="DIMETHYLADENOSINE TRANSFERASE"/>
    <property type="match status" value="1"/>
</dbReference>
<keyword evidence="5 7" id="KW-0949">S-adenosyl-L-methionine</keyword>
<evidence type="ECO:0000256" key="3">
    <source>
        <dbReference type="ARBA" id="ARBA00022603"/>
    </source>
</evidence>
<evidence type="ECO:0000259" key="9">
    <source>
        <dbReference type="SMART" id="SM00650"/>
    </source>
</evidence>
<evidence type="ECO:0000256" key="8">
    <source>
        <dbReference type="PROSITE-ProRule" id="PRU01026"/>
    </source>
</evidence>
<accession>A0ABS4GES9</accession>
<protein>
    <recommendedName>
        <fullName evidence="7">Ribosomal RNA small subunit methyltransferase A</fullName>
        <ecNumber evidence="7">2.1.1.182</ecNumber>
    </recommendedName>
    <alternativeName>
        <fullName evidence="7">16S rRNA (adenine(1518)-N(6)/adenine(1519)-N(6))-dimethyltransferase</fullName>
    </alternativeName>
    <alternativeName>
        <fullName evidence="7">16S rRNA dimethyladenosine transferase</fullName>
    </alternativeName>
    <alternativeName>
        <fullName evidence="7">16S rRNA dimethylase</fullName>
    </alternativeName>
    <alternativeName>
        <fullName evidence="7">S-adenosylmethionine-6-N', N'-adenosyl(rRNA) dimethyltransferase</fullName>
    </alternativeName>
</protein>
<dbReference type="Gene3D" id="3.40.50.150">
    <property type="entry name" value="Vaccinia Virus protein VP39"/>
    <property type="match status" value="1"/>
</dbReference>
<keyword evidence="11" id="KW-1185">Reference proteome</keyword>